<comment type="caution">
    <text evidence="2">The sequence shown here is derived from an EMBL/GenBank/DDBJ whole genome shotgun (WGS) entry which is preliminary data.</text>
</comment>
<evidence type="ECO:0000259" key="1">
    <source>
        <dbReference type="Pfam" id="PF14279"/>
    </source>
</evidence>
<organism evidence="2 3">
    <name type="scientific">Acinetobacter lactucae</name>
    <dbReference type="NCBI Taxonomy" id="1785128"/>
    <lineage>
        <taxon>Bacteria</taxon>
        <taxon>Pseudomonadati</taxon>
        <taxon>Pseudomonadota</taxon>
        <taxon>Gammaproteobacteria</taxon>
        <taxon>Moraxellales</taxon>
        <taxon>Moraxellaceae</taxon>
        <taxon>Acinetobacter</taxon>
        <taxon>Acinetobacter calcoaceticus/baumannii complex</taxon>
    </lineage>
</organism>
<dbReference type="InterPro" id="IPR029471">
    <property type="entry name" value="HNH_5"/>
</dbReference>
<dbReference type="EMBL" id="RFES01000005">
    <property type="protein sequence ID" value="RSO57714.1"/>
    <property type="molecule type" value="Genomic_DNA"/>
</dbReference>
<dbReference type="RefSeq" id="WP_125698964.1">
    <property type="nucleotide sequence ID" value="NZ_RFES01000005.1"/>
</dbReference>
<name>A0A429K145_9GAMM</name>
<protein>
    <recommendedName>
        <fullName evidence="1">HNH endonuclease 5 domain-containing protein</fullName>
    </recommendedName>
</protein>
<feature type="domain" description="HNH endonuclease 5" evidence="1">
    <location>
        <begin position="68"/>
        <end position="118"/>
    </location>
</feature>
<reference evidence="2 3" key="1">
    <citation type="submission" date="2018-10" db="EMBL/GenBank/DDBJ databases">
        <title>GWAS and RNA-Seq identify cryptic mechanisms of antimicrobial resistance in Acinetobacter baumannii.</title>
        <authorList>
            <person name="Sahl J.W."/>
        </authorList>
    </citation>
    <scope>NUCLEOTIDE SEQUENCE [LARGE SCALE GENOMIC DNA]</scope>
    <source>
        <strain evidence="2 3">TG41018</strain>
    </source>
</reference>
<accession>A0A429K145</accession>
<proteinExistence type="predicted"/>
<sequence length="351" mass="41885">MKYSYKSTYRIKTLNLELFIWNKERIQSIIQILTKISTYKPLFNYSEYRNIQENKYLYEIDNHELKKCIFCLKDSNQTSFAKIPHVIPYLLGNNYLLHYEECDECNEYFGNTLECELDKYITPHRTLNRLKNRSGNLINTNLGKNRQFKFDQSKETYTGDFYEDEITFAENSNIVTFKLKQNKYVPMIVYKSLMKISFGLLPRDHLIKFEKLRQWIINPDANFKLFSPMNVVKTRLDGFSTSVLDFIILHKNVSNLDEFNEVIPLKEDFEYLVFFRFGFIVLEFPLFTDLCFEKLSVLKEKNLPLEFNLPNIPKPGFPTNCEIIDFSETIKKSTSEPMYFQYDRVISEKLK</sequence>
<dbReference type="Pfam" id="PF14279">
    <property type="entry name" value="HNH_5"/>
    <property type="match status" value="1"/>
</dbReference>
<evidence type="ECO:0000313" key="3">
    <source>
        <dbReference type="Proteomes" id="UP000276905"/>
    </source>
</evidence>
<gene>
    <name evidence="2" type="ORF">EA756_09545</name>
</gene>
<dbReference type="Proteomes" id="UP000276905">
    <property type="component" value="Unassembled WGS sequence"/>
</dbReference>
<evidence type="ECO:0000313" key="2">
    <source>
        <dbReference type="EMBL" id="RSO57714.1"/>
    </source>
</evidence>
<dbReference type="AlphaFoldDB" id="A0A429K145"/>